<dbReference type="InterPro" id="IPR024079">
    <property type="entry name" value="MetalloPept_cat_dom_sf"/>
</dbReference>
<organism evidence="6 7">
    <name type="scientific">Levilactobacillus senmaizukei DSM 21775 = NBRC 103853</name>
    <dbReference type="NCBI Taxonomy" id="1423803"/>
    <lineage>
        <taxon>Bacteria</taxon>
        <taxon>Bacillati</taxon>
        <taxon>Bacillota</taxon>
        <taxon>Bacilli</taxon>
        <taxon>Lactobacillales</taxon>
        <taxon>Lactobacillaceae</taxon>
        <taxon>Levilactobacillus</taxon>
    </lineage>
</organism>
<dbReference type="Pfam" id="PF00413">
    <property type="entry name" value="Peptidase_M10"/>
    <property type="match status" value="1"/>
</dbReference>
<dbReference type="EMBL" id="AYZH01000006">
    <property type="protein sequence ID" value="KRN02532.1"/>
    <property type="molecule type" value="Genomic_DNA"/>
</dbReference>
<keyword evidence="3" id="KW-0378">Hydrolase</keyword>
<dbReference type="Gene3D" id="3.40.390.10">
    <property type="entry name" value="Collagenase (Catalytic Domain)"/>
    <property type="match status" value="1"/>
</dbReference>
<evidence type="ECO:0000256" key="3">
    <source>
        <dbReference type="ARBA" id="ARBA00022801"/>
    </source>
</evidence>
<keyword evidence="7" id="KW-1185">Reference proteome</keyword>
<reference evidence="6 7" key="1">
    <citation type="journal article" date="2015" name="Genome Announc.">
        <title>Expanding the biotechnology potential of lactobacilli through comparative genomics of 213 strains and associated genera.</title>
        <authorList>
            <person name="Sun Z."/>
            <person name="Harris H.M."/>
            <person name="McCann A."/>
            <person name="Guo C."/>
            <person name="Argimon S."/>
            <person name="Zhang W."/>
            <person name="Yang X."/>
            <person name="Jeffery I.B."/>
            <person name="Cooney J.C."/>
            <person name="Kagawa T.F."/>
            <person name="Liu W."/>
            <person name="Song Y."/>
            <person name="Salvetti E."/>
            <person name="Wrobel A."/>
            <person name="Rasinkangas P."/>
            <person name="Parkhill J."/>
            <person name="Rea M.C."/>
            <person name="O'Sullivan O."/>
            <person name="Ritari J."/>
            <person name="Douillard F.P."/>
            <person name="Paul Ross R."/>
            <person name="Yang R."/>
            <person name="Briner A.E."/>
            <person name="Felis G.E."/>
            <person name="de Vos W.M."/>
            <person name="Barrangou R."/>
            <person name="Klaenhammer T.R."/>
            <person name="Caufield P.W."/>
            <person name="Cui Y."/>
            <person name="Zhang H."/>
            <person name="O'Toole P.W."/>
        </authorList>
    </citation>
    <scope>NUCLEOTIDE SEQUENCE [LARGE SCALE GENOMIC DNA]</scope>
    <source>
        <strain evidence="6 7">DSM 21775</strain>
    </source>
</reference>
<dbReference type="AlphaFoldDB" id="A0A0R2DRG8"/>
<proteinExistence type="predicted"/>
<dbReference type="GO" id="GO:0008270">
    <property type="term" value="F:zinc ion binding"/>
    <property type="evidence" value="ECO:0007669"/>
    <property type="project" value="InterPro"/>
</dbReference>
<feature type="domain" description="Peptidase M10 metallopeptidase" evidence="5">
    <location>
        <begin position="26"/>
        <end position="161"/>
    </location>
</feature>
<dbReference type="GO" id="GO:0004222">
    <property type="term" value="F:metalloendopeptidase activity"/>
    <property type="evidence" value="ECO:0007669"/>
    <property type="project" value="InterPro"/>
</dbReference>
<evidence type="ECO:0000259" key="5">
    <source>
        <dbReference type="Pfam" id="PF00413"/>
    </source>
</evidence>
<name>A0A0R2DRG8_9LACO</name>
<protein>
    <submittedName>
        <fullName evidence="6">Zn-dependent protease</fullName>
    </submittedName>
</protein>
<sequence>MGTGTGSVVGHAASTTPFGPERFTSNHATYVITTKSTYYRRIWESAISAWNKTGAFHFRAGSKNRAQIVLSTASGNDAAVMGEDVGLTDFRAVGDYFVKVDAMLNPSLFREYDYSRSDDLHVAEHELGHTMGLAHNPSKASVMYYRNRSVGIQKVDIKGVVLRYKTPAGQSLS</sequence>
<evidence type="ECO:0000313" key="7">
    <source>
        <dbReference type="Proteomes" id="UP000051589"/>
    </source>
</evidence>
<gene>
    <name evidence="6" type="ORF">FD13_GL001753</name>
</gene>
<keyword evidence="1 6" id="KW-0645">Protease</keyword>
<keyword evidence="2" id="KW-0479">Metal-binding</keyword>
<evidence type="ECO:0000256" key="4">
    <source>
        <dbReference type="ARBA" id="ARBA00022833"/>
    </source>
</evidence>
<keyword evidence="4" id="KW-0862">Zinc</keyword>
<evidence type="ECO:0000256" key="2">
    <source>
        <dbReference type="ARBA" id="ARBA00022723"/>
    </source>
</evidence>
<dbReference type="PATRIC" id="fig|1423803.3.peg.1810"/>
<dbReference type="Proteomes" id="UP000051589">
    <property type="component" value="Unassembled WGS sequence"/>
</dbReference>
<dbReference type="GO" id="GO:0006508">
    <property type="term" value="P:proteolysis"/>
    <property type="evidence" value="ECO:0007669"/>
    <property type="project" value="UniProtKB-KW"/>
</dbReference>
<dbReference type="STRING" id="1423803.FD13_GL001753"/>
<evidence type="ECO:0000256" key="1">
    <source>
        <dbReference type="ARBA" id="ARBA00022670"/>
    </source>
</evidence>
<accession>A0A0R2DRG8</accession>
<evidence type="ECO:0000313" key="6">
    <source>
        <dbReference type="EMBL" id="KRN02532.1"/>
    </source>
</evidence>
<comment type="caution">
    <text evidence="6">The sequence shown here is derived from an EMBL/GenBank/DDBJ whole genome shotgun (WGS) entry which is preliminary data.</text>
</comment>
<dbReference type="SUPFAM" id="SSF55486">
    <property type="entry name" value="Metalloproteases ('zincins'), catalytic domain"/>
    <property type="match status" value="1"/>
</dbReference>
<dbReference type="InterPro" id="IPR001818">
    <property type="entry name" value="Pept_M10_metallopeptidase"/>
</dbReference>
<dbReference type="GO" id="GO:0031012">
    <property type="term" value="C:extracellular matrix"/>
    <property type="evidence" value="ECO:0007669"/>
    <property type="project" value="InterPro"/>
</dbReference>